<dbReference type="PANTHER" id="PTHR24159:SF5">
    <property type="entry name" value="ANK_REP_REGION DOMAIN-CONTAINING PROTEIN"/>
    <property type="match status" value="1"/>
</dbReference>
<evidence type="ECO:0008006" key="3">
    <source>
        <dbReference type="Google" id="ProtNLM"/>
    </source>
</evidence>
<comment type="caution">
    <text evidence="1">The sequence shown here is derived from an EMBL/GenBank/DDBJ whole genome shotgun (WGS) entry which is preliminary data.</text>
</comment>
<evidence type="ECO:0000313" key="2">
    <source>
        <dbReference type="Proteomes" id="UP001470230"/>
    </source>
</evidence>
<dbReference type="InterPro" id="IPR036770">
    <property type="entry name" value="Ankyrin_rpt-contain_sf"/>
</dbReference>
<gene>
    <name evidence="1" type="ORF">M9Y10_033161</name>
</gene>
<dbReference type="SUPFAM" id="SSF48403">
    <property type="entry name" value="Ankyrin repeat"/>
    <property type="match status" value="1"/>
</dbReference>
<dbReference type="PANTHER" id="PTHR24159">
    <property type="match status" value="1"/>
</dbReference>
<protein>
    <recommendedName>
        <fullName evidence="3">DUF3447 domain-containing protein</fullName>
    </recommendedName>
</protein>
<name>A0ABR2GYV2_9EUKA</name>
<dbReference type="EMBL" id="JAPFFF010000055">
    <property type="protein sequence ID" value="KAK8838532.1"/>
    <property type="molecule type" value="Genomic_DNA"/>
</dbReference>
<organism evidence="1 2">
    <name type="scientific">Tritrichomonas musculus</name>
    <dbReference type="NCBI Taxonomy" id="1915356"/>
    <lineage>
        <taxon>Eukaryota</taxon>
        <taxon>Metamonada</taxon>
        <taxon>Parabasalia</taxon>
        <taxon>Tritrichomonadida</taxon>
        <taxon>Tritrichomonadidae</taxon>
        <taxon>Tritrichomonas</taxon>
    </lineage>
</organism>
<dbReference type="Proteomes" id="UP001470230">
    <property type="component" value="Unassembled WGS sequence"/>
</dbReference>
<reference evidence="1 2" key="1">
    <citation type="submission" date="2024-04" db="EMBL/GenBank/DDBJ databases">
        <title>Tritrichomonas musculus Genome.</title>
        <authorList>
            <person name="Alves-Ferreira E."/>
            <person name="Grigg M."/>
            <person name="Lorenzi H."/>
            <person name="Galac M."/>
        </authorList>
    </citation>
    <scope>NUCLEOTIDE SEQUENCE [LARGE SCALE GENOMIC DNA]</scope>
    <source>
        <strain evidence="1 2">EAF2021</strain>
    </source>
</reference>
<keyword evidence="2" id="KW-1185">Reference proteome</keyword>
<sequence>MEIDEYLEKMKLIQKHIQTFIESSEDDEENFKVLNQIFEDQKIFNDRHEFKSVLYLISKIANNHFPSPSFFNKIEQILTKVKDEIKKNFSNTEIFHIFQKNKRILLFLIKSKMMIVDKSIYSIMKAERNQKFKYLEFFYPEVKTFCEEAFIENFSKTIPDNFEEKREQGENDSYICSLIRKDSIEEFVSYVNRTNLSISGQIPTSIFETNHFLIKKPETTLIEYAAFFGSIQVFQYLRLNKIELMPSLWLYSIHGRNGELIHLLEENHVNASEYDNDFKKCLRESIKCFHSELTNYFRNHYIQEKDEKNLILFQIFLTFTTLIKLKRL</sequence>
<evidence type="ECO:0000313" key="1">
    <source>
        <dbReference type="EMBL" id="KAK8838532.1"/>
    </source>
</evidence>
<proteinExistence type="predicted"/>
<accession>A0ABR2GYV2</accession>